<feature type="compositionally biased region" description="Polar residues" evidence="2">
    <location>
        <begin position="10"/>
        <end position="20"/>
    </location>
</feature>
<accession>B3M0G9</accession>
<feature type="region of interest" description="Disordered" evidence="2">
    <location>
        <begin position="345"/>
        <end position="378"/>
    </location>
</feature>
<dbReference type="GeneID" id="6501133"/>
<dbReference type="PANTHER" id="PTHR13347:SF1">
    <property type="entry name" value="HEAT REPEAT-CONTAINING PROTEIN 3"/>
    <property type="match status" value="1"/>
</dbReference>
<feature type="compositionally biased region" description="Polar residues" evidence="2">
    <location>
        <begin position="345"/>
        <end position="356"/>
    </location>
</feature>
<dbReference type="InterPro" id="IPR011989">
    <property type="entry name" value="ARM-like"/>
</dbReference>
<dbReference type="PhylomeDB" id="B3M0G9"/>
<dbReference type="GO" id="GO:0051082">
    <property type="term" value="F:unfolded protein binding"/>
    <property type="evidence" value="ECO:0007669"/>
    <property type="project" value="TreeGrafter"/>
</dbReference>
<reference evidence="4 5" key="1">
    <citation type="journal article" date="2007" name="Nature">
        <title>Evolution of genes and genomes on the Drosophila phylogeny.</title>
        <authorList>
            <consortium name="Drosophila 12 Genomes Consortium"/>
            <person name="Clark A.G."/>
            <person name="Eisen M.B."/>
            <person name="Smith D.R."/>
            <person name="Bergman C.M."/>
            <person name="Oliver B."/>
            <person name="Markow T.A."/>
            <person name="Kaufman T.C."/>
            <person name="Kellis M."/>
            <person name="Gelbart W."/>
            <person name="Iyer V.N."/>
            <person name="Pollard D.A."/>
            <person name="Sackton T.B."/>
            <person name="Larracuente A.M."/>
            <person name="Singh N.D."/>
            <person name="Abad J.P."/>
            <person name="Abt D.N."/>
            <person name="Adryan B."/>
            <person name="Aguade M."/>
            <person name="Akashi H."/>
            <person name="Anderson W.W."/>
            <person name="Aquadro C.F."/>
            <person name="Ardell D.H."/>
            <person name="Arguello R."/>
            <person name="Artieri C.G."/>
            <person name="Barbash D.A."/>
            <person name="Barker D."/>
            <person name="Barsanti P."/>
            <person name="Batterham P."/>
            <person name="Batzoglou S."/>
            <person name="Begun D."/>
            <person name="Bhutkar A."/>
            <person name="Blanco E."/>
            <person name="Bosak S.A."/>
            <person name="Bradley R.K."/>
            <person name="Brand A.D."/>
            <person name="Brent M.R."/>
            <person name="Brooks A.N."/>
            <person name="Brown R.H."/>
            <person name="Butlin R.K."/>
            <person name="Caggese C."/>
            <person name="Calvi B.R."/>
            <person name="Bernardo de Carvalho A."/>
            <person name="Caspi A."/>
            <person name="Castrezana S."/>
            <person name="Celniker S.E."/>
            <person name="Chang J.L."/>
            <person name="Chapple C."/>
            <person name="Chatterji S."/>
            <person name="Chinwalla A."/>
            <person name="Civetta A."/>
            <person name="Clifton S.W."/>
            <person name="Comeron J.M."/>
            <person name="Costello J.C."/>
            <person name="Coyne J.A."/>
            <person name="Daub J."/>
            <person name="David R.G."/>
            <person name="Delcher A.L."/>
            <person name="Delehaunty K."/>
            <person name="Do C.B."/>
            <person name="Ebling H."/>
            <person name="Edwards K."/>
            <person name="Eickbush T."/>
            <person name="Evans J.D."/>
            <person name="Filipski A."/>
            <person name="Findeiss S."/>
            <person name="Freyhult E."/>
            <person name="Fulton L."/>
            <person name="Fulton R."/>
            <person name="Garcia A.C."/>
            <person name="Gardiner A."/>
            <person name="Garfield D.A."/>
            <person name="Garvin B.E."/>
            <person name="Gibson G."/>
            <person name="Gilbert D."/>
            <person name="Gnerre S."/>
            <person name="Godfrey J."/>
            <person name="Good R."/>
            <person name="Gotea V."/>
            <person name="Gravely B."/>
            <person name="Greenberg A.J."/>
            <person name="Griffiths-Jones S."/>
            <person name="Gross S."/>
            <person name="Guigo R."/>
            <person name="Gustafson E.A."/>
            <person name="Haerty W."/>
            <person name="Hahn M.W."/>
            <person name="Halligan D.L."/>
            <person name="Halpern A.L."/>
            <person name="Halter G.M."/>
            <person name="Han M.V."/>
            <person name="Heger A."/>
            <person name="Hillier L."/>
            <person name="Hinrichs A.S."/>
            <person name="Holmes I."/>
            <person name="Hoskins R.A."/>
            <person name="Hubisz M.J."/>
            <person name="Hultmark D."/>
            <person name="Huntley M.A."/>
            <person name="Jaffe D.B."/>
            <person name="Jagadeeshan S."/>
            <person name="Jeck W.R."/>
            <person name="Johnson J."/>
            <person name="Jones C.D."/>
            <person name="Jordan W.C."/>
            <person name="Karpen G.H."/>
            <person name="Kataoka E."/>
            <person name="Keightley P.D."/>
            <person name="Kheradpour P."/>
            <person name="Kirkness E.F."/>
            <person name="Koerich L.B."/>
            <person name="Kristiansen K."/>
            <person name="Kudrna D."/>
            <person name="Kulathinal R.J."/>
            <person name="Kumar S."/>
            <person name="Kwok R."/>
            <person name="Lander E."/>
            <person name="Langley C.H."/>
            <person name="Lapoint R."/>
            <person name="Lazzaro B.P."/>
            <person name="Lee S.J."/>
            <person name="Levesque L."/>
            <person name="Li R."/>
            <person name="Lin C.F."/>
            <person name="Lin M.F."/>
            <person name="Lindblad-Toh K."/>
            <person name="Llopart A."/>
            <person name="Long M."/>
            <person name="Low L."/>
            <person name="Lozovsky E."/>
            <person name="Lu J."/>
            <person name="Luo M."/>
            <person name="Machado C.A."/>
            <person name="Makalowski W."/>
            <person name="Marzo M."/>
            <person name="Matsuda M."/>
            <person name="Matzkin L."/>
            <person name="McAllister B."/>
            <person name="McBride C.S."/>
            <person name="McKernan B."/>
            <person name="McKernan K."/>
            <person name="Mendez-Lago M."/>
            <person name="Minx P."/>
            <person name="Mollenhauer M.U."/>
            <person name="Montooth K."/>
            <person name="Mount S.M."/>
            <person name="Mu X."/>
            <person name="Myers E."/>
            <person name="Negre B."/>
            <person name="Newfeld S."/>
            <person name="Nielsen R."/>
            <person name="Noor M.A."/>
            <person name="O'Grady P."/>
            <person name="Pachter L."/>
            <person name="Papaceit M."/>
            <person name="Parisi M.J."/>
            <person name="Parisi M."/>
            <person name="Parts L."/>
            <person name="Pedersen J.S."/>
            <person name="Pesole G."/>
            <person name="Phillippy A.M."/>
            <person name="Ponting C.P."/>
            <person name="Pop M."/>
            <person name="Porcelli D."/>
            <person name="Powell J.R."/>
            <person name="Prohaska S."/>
            <person name="Pruitt K."/>
            <person name="Puig M."/>
            <person name="Quesneville H."/>
            <person name="Ram K.R."/>
            <person name="Rand D."/>
            <person name="Rasmussen M.D."/>
            <person name="Reed L.K."/>
            <person name="Reenan R."/>
            <person name="Reily A."/>
            <person name="Remington K.A."/>
            <person name="Rieger T.T."/>
            <person name="Ritchie M.G."/>
            <person name="Robin C."/>
            <person name="Rogers Y.H."/>
            <person name="Rohde C."/>
            <person name="Rozas J."/>
            <person name="Rubenfield M.J."/>
            <person name="Ruiz A."/>
            <person name="Russo S."/>
            <person name="Salzberg S.L."/>
            <person name="Sanchez-Gracia A."/>
            <person name="Saranga D.J."/>
            <person name="Sato H."/>
            <person name="Schaeffer S.W."/>
            <person name="Schatz M.C."/>
            <person name="Schlenke T."/>
            <person name="Schwartz R."/>
            <person name="Segarra C."/>
            <person name="Singh R.S."/>
            <person name="Sirot L."/>
            <person name="Sirota M."/>
            <person name="Sisneros N.B."/>
            <person name="Smith C.D."/>
            <person name="Smith T.F."/>
            <person name="Spieth J."/>
            <person name="Stage D.E."/>
            <person name="Stark A."/>
            <person name="Stephan W."/>
            <person name="Strausberg R.L."/>
            <person name="Strempel S."/>
            <person name="Sturgill D."/>
            <person name="Sutton G."/>
            <person name="Sutton G.G."/>
            <person name="Tao W."/>
            <person name="Teichmann S."/>
            <person name="Tobari Y.N."/>
            <person name="Tomimura Y."/>
            <person name="Tsolas J.M."/>
            <person name="Valente V.L."/>
            <person name="Venter E."/>
            <person name="Venter J.C."/>
            <person name="Vicario S."/>
            <person name="Vieira F.G."/>
            <person name="Vilella A.J."/>
            <person name="Villasante A."/>
            <person name="Walenz B."/>
            <person name="Wang J."/>
            <person name="Wasserman M."/>
            <person name="Watts T."/>
            <person name="Wilson D."/>
            <person name="Wilson R.K."/>
            <person name="Wing R.A."/>
            <person name="Wolfner M.F."/>
            <person name="Wong A."/>
            <person name="Wong G.K."/>
            <person name="Wu C.I."/>
            <person name="Wu G."/>
            <person name="Yamamoto D."/>
            <person name="Yang H.P."/>
            <person name="Yang S.P."/>
            <person name="Yorke J.A."/>
            <person name="Yoshida K."/>
            <person name="Zdobnov E."/>
            <person name="Zhang P."/>
            <person name="Zhang Y."/>
            <person name="Zimin A.V."/>
            <person name="Baldwin J."/>
            <person name="Abdouelleil A."/>
            <person name="Abdulkadir J."/>
            <person name="Abebe A."/>
            <person name="Abera B."/>
            <person name="Abreu J."/>
            <person name="Acer S.C."/>
            <person name="Aftuck L."/>
            <person name="Alexander A."/>
            <person name="An P."/>
            <person name="Anderson E."/>
            <person name="Anderson S."/>
            <person name="Arachi H."/>
            <person name="Azer M."/>
            <person name="Bachantsang P."/>
            <person name="Barry A."/>
            <person name="Bayul T."/>
            <person name="Berlin A."/>
            <person name="Bessette D."/>
            <person name="Bloom T."/>
            <person name="Blye J."/>
            <person name="Boguslavskiy L."/>
            <person name="Bonnet C."/>
            <person name="Boukhgalter B."/>
            <person name="Bourzgui I."/>
            <person name="Brown A."/>
            <person name="Cahill P."/>
            <person name="Channer S."/>
            <person name="Cheshatsang Y."/>
            <person name="Chuda L."/>
            <person name="Citroen M."/>
            <person name="Collymore A."/>
            <person name="Cooke P."/>
            <person name="Costello M."/>
            <person name="D'Aco K."/>
            <person name="Daza R."/>
            <person name="De Haan G."/>
            <person name="DeGray S."/>
            <person name="DeMaso C."/>
            <person name="Dhargay N."/>
            <person name="Dooley K."/>
            <person name="Dooley E."/>
            <person name="Doricent M."/>
            <person name="Dorje P."/>
            <person name="Dorjee K."/>
            <person name="Dupes A."/>
            <person name="Elong R."/>
            <person name="Falk J."/>
            <person name="Farina A."/>
            <person name="Faro S."/>
            <person name="Ferguson D."/>
            <person name="Fisher S."/>
            <person name="Foley C.D."/>
            <person name="Franke A."/>
            <person name="Friedrich D."/>
            <person name="Gadbois L."/>
            <person name="Gearin G."/>
            <person name="Gearin C.R."/>
            <person name="Giannoukos G."/>
            <person name="Goode T."/>
            <person name="Graham J."/>
            <person name="Grandbois E."/>
            <person name="Grewal S."/>
            <person name="Gyaltsen K."/>
            <person name="Hafez N."/>
            <person name="Hagos B."/>
            <person name="Hall J."/>
            <person name="Henson C."/>
            <person name="Hollinger A."/>
            <person name="Honan T."/>
            <person name="Huard M.D."/>
            <person name="Hughes L."/>
            <person name="Hurhula B."/>
            <person name="Husby M.E."/>
            <person name="Kamat A."/>
            <person name="Kanga B."/>
            <person name="Kashin S."/>
            <person name="Khazanovich D."/>
            <person name="Kisner P."/>
            <person name="Lance K."/>
            <person name="Lara M."/>
            <person name="Lee W."/>
            <person name="Lennon N."/>
            <person name="Letendre F."/>
            <person name="LeVine R."/>
            <person name="Lipovsky A."/>
            <person name="Liu X."/>
            <person name="Liu J."/>
            <person name="Liu S."/>
            <person name="Lokyitsang T."/>
            <person name="Lokyitsang Y."/>
            <person name="Lubonja R."/>
            <person name="Lui A."/>
            <person name="MacDonald P."/>
            <person name="Magnisalis V."/>
            <person name="Maru K."/>
            <person name="Matthews C."/>
            <person name="McCusker W."/>
            <person name="McDonough S."/>
            <person name="Mehta T."/>
            <person name="Meldrim J."/>
            <person name="Meneus L."/>
            <person name="Mihai O."/>
            <person name="Mihalev A."/>
            <person name="Mihova T."/>
            <person name="Mittelman R."/>
            <person name="Mlenga V."/>
            <person name="Montmayeur A."/>
            <person name="Mulrain L."/>
            <person name="Navidi A."/>
            <person name="Naylor J."/>
            <person name="Negash T."/>
            <person name="Nguyen T."/>
            <person name="Nguyen N."/>
            <person name="Nicol R."/>
            <person name="Norbu C."/>
            <person name="Norbu N."/>
            <person name="Novod N."/>
            <person name="O'Neill B."/>
            <person name="Osman S."/>
            <person name="Markiewicz E."/>
            <person name="Oyono O.L."/>
            <person name="Patti C."/>
            <person name="Phunkhang P."/>
            <person name="Pierre F."/>
            <person name="Priest M."/>
            <person name="Raghuraman S."/>
            <person name="Rege F."/>
            <person name="Reyes R."/>
            <person name="Rise C."/>
            <person name="Rogov P."/>
            <person name="Ross K."/>
            <person name="Ryan E."/>
            <person name="Settipalli S."/>
            <person name="Shea T."/>
            <person name="Sherpa N."/>
            <person name="Shi L."/>
            <person name="Shih D."/>
            <person name="Sparrow T."/>
            <person name="Spaulding J."/>
            <person name="Stalker J."/>
            <person name="Stange-Thomann N."/>
            <person name="Stavropoulos S."/>
            <person name="Stone C."/>
            <person name="Strader C."/>
            <person name="Tesfaye S."/>
            <person name="Thomson T."/>
            <person name="Thoulutsang Y."/>
            <person name="Thoulutsang D."/>
            <person name="Topham K."/>
            <person name="Topping I."/>
            <person name="Tsamla T."/>
            <person name="Vassiliev H."/>
            <person name="Vo A."/>
            <person name="Wangchuk T."/>
            <person name="Wangdi T."/>
            <person name="Weiand M."/>
            <person name="Wilkinson J."/>
            <person name="Wilson A."/>
            <person name="Yadav S."/>
            <person name="Young G."/>
            <person name="Yu Q."/>
            <person name="Zembek L."/>
            <person name="Zhong D."/>
            <person name="Zimmer A."/>
            <person name="Zwirko Z."/>
            <person name="Jaffe D.B."/>
            <person name="Alvarez P."/>
            <person name="Brockman W."/>
            <person name="Butler J."/>
            <person name="Chin C."/>
            <person name="Gnerre S."/>
            <person name="Grabherr M."/>
            <person name="Kleber M."/>
            <person name="Mauceli E."/>
            <person name="MacCallum I."/>
        </authorList>
    </citation>
    <scope>NUCLEOTIDE SEQUENCE [LARGE SCALE GENOMIC DNA]</scope>
    <source>
        <strain evidence="5">Tucson 14024-0371.13</strain>
    </source>
</reference>
<dbReference type="KEGG" id="dan:6501133"/>
<dbReference type="InterPro" id="IPR052616">
    <property type="entry name" value="SYO1-like"/>
</dbReference>
<dbReference type="SUPFAM" id="SSF48371">
    <property type="entry name" value="ARM repeat"/>
    <property type="match status" value="1"/>
</dbReference>
<evidence type="ECO:0000256" key="2">
    <source>
        <dbReference type="SAM" id="MobiDB-lite"/>
    </source>
</evidence>
<dbReference type="GO" id="GO:0042273">
    <property type="term" value="P:ribosomal large subunit biogenesis"/>
    <property type="evidence" value="ECO:0007669"/>
    <property type="project" value="TreeGrafter"/>
</dbReference>
<dbReference type="InParanoid" id="B3M0G9"/>
<evidence type="ECO:0000313" key="4">
    <source>
        <dbReference type="EMBL" id="EDV43175.1"/>
    </source>
</evidence>
<dbReference type="OMA" id="ENELHAD"/>
<feature type="compositionally biased region" description="Acidic residues" evidence="2">
    <location>
        <begin position="357"/>
        <end position="373"/>
    </location>
</feature>
<organism evidence="4 5">
    <name type="scientific">Drosophila ananassae</name>
    <name type="common">Fruit fly</name>
    <dbReference type="NCBI Taxonomy" id="7217"/>
    <lineage>
        <taxon>Eukaryota</taxon>
        <taxon>Metazoa</taxon>
        <taxon>Ecdysozoa</taxon>
        <taxon>Arthropoda</taxon>
        <taxon>Hexapoda</taxon>
        <taxon>Insecta</taxon>
        <taxon>Pterygota</taxon>
        <taxon>Neoptera</taxon>
        <taxon>Endopterygota</taxon>
        <taxon>Diptera</taxon>
        <taxon>Brachycera</taxon>
        <taxon>Muscomorpha</taxon>
        <taxon>Ephydroidea</taxon>
        <taxon>Drosophilidae</taxon>
        <taxon>Drosophila</taxon>
        <taxon>Sophophora</taxon>
    </lineage>
</organism>
<dbReference type="InterPro" id="IPR016024">
    <property type="entry name" value="ARM-type_fold"/>
</dbReference>
<dbReference type="eggNOG" id="ENOG502QWR9">
    <property type="taxonomic scope" value="Eukaryota"/>
</dbReference>
<dbReference type="Proteomes" id="UP000007801">
    <property type="component" value="Unassembled WGS sequence"/>
</dbReference>
<dbReference type="GO" id="GO:0006606">
    <property type="term" value="P:protein import into nucleus"/>
    <property type="evidence" value="ECO:0007669"/>
    <property type="project" value="TreeGrafter"/>
</dbReference>
<feature type="domain" description="SYO1-like TPR repeats" evidence="3">
    <location>
        <begin position="382"/>
        <end position="626"/>
    </location>
</feature>
<protein>
    <recommendedName>
        <fullName evidence="3">SYO1-like TPR repeats domain-containing protein</fullName>
    </recommendedName>
</protein>
<sequence>MGKTRKVKTRNPSGMDTSTGLDIDAGGGTEGEMEGCGPIEAICLHLQRPDVEDKLNGLHSFAVLALRKEKVREICESELVRIAAPLLCDKESAIRDAAAGAFRNLSVFGSEVCDFLVDNDILTALLSLLLEYDLAKGGFESELQADIFLQAIHLLRNLCESSPTATEAFNQANFLGRLLLCLDYRKFGLEISLSVAQLVLVISENNSSSWNLLASAGILPELLATPAENHGQLYLSALAAGILCNVPACSAAHTKEILNGLDPLLSIDAQAQLGNCRTQIQDVKSKNEAPVLEISMETEELTETQTVNEPKSGQSDAEAVLKDLEHLLDAQRLVAEIITNLGSSDDQSNWDSASDQSETESVADYDMEEDAEDSGAGGLPANFVETIKLNNVVQKLWLKAQPLDPTLEKVLDQHENLREKVSKLRVSYLICLQNLCNVLSVEDLGGHTEIYNMWMNLGQQAFKGSEEAPVMEAITSLMRSTLSLLKSRRELFGQMTENDLNMIIEGASKCTVMDIRVNWNRMLGTLGSLLPEPLVKAIVLFLLNACSHEQDLWALSEGLDALMDIFAVEDWPQIIAELQMCERIQALEEIFKSKLRQQRRELKERRATIYTVKTNFARFVAYLNKNCKQ</sequence>
<gene>
    <name evidence="4" type="primary">Dana\GF18357</name>
    <name evidence="4" type="synonym">dana_GLEANR_19615</name>
    <name evidence="4" type="ORF">GF18357</name>
</gene>
<dbReference type="OrthoDB" id="288703at2759"/>
<feature type="region of interest" description="Disordered" evidence="2">
    <location>
        <begin position="1"/>
        <end position="27"/>
    </location>
</feature>
<dbReference type="STRING" id="7217.B3M0G9"/>
<dbReference type="Pfam" id="PF25567">
    <property type="entry name" value="TPR_SYO1"/>
    <property type="match status" value="1"/>
</dbReference>
<dbReference type="HOGENOM" id="CLU_028600_1_0_1"/>
<dbReference type="PANTHER" id="PTHR13347">
    <property type="entry name" value="HEAT REPEAT-CONTAINING PROTEIN 3"/>
    <property type="match status" value="1"/>
</dbReference>
<evidence type="ECO:0000256" key="1">
    <source>
        <dbReference type="ARBA" id="ARBA00049983"/>
    </source>
</evidence>
<dbReference type="EMBL" id="CH902617">
    <property type="protein sequence ID" value="EDV43175.1"/>
    <property type="molecule type" value="Genomic_DNA"/>
</dbReference>
<dbReference type="AlphaFoldDB" id="B3M0G9"/>
<name>B3M0G9_DROAN</name>
<dbReference type="Gene3D" id="1.25.10.10">
    <property type="entry name" value="Leucine-rich Repeat Variant"/>
    <property type="match status" value="1"/>
</dbReference>
<evidence type="ECO:0000313" key="5">
    <source>
        <dbReference type="Proteomes" id="UP000007801"/>
    </source>
</evidence>
<keyword evidence="5" id="KW-1185">Reference proteome</keyword>
<comment type="similarity">
    <text evidence="1">Belongs to the nuclear import and ribosome assembly adapter family.</text>
</comment>
<dbReference type="FunCoup" id="B3M0G9">
    <property type="interactions" value="100"/>
</dbReference>
<proteinExistence type="inferred from homology"/>
<evidence type="ECO:0000259" key="3">
    <source>
        <dbReference type="Pfam" id="PF25567"/>
    </source>
</evidence>
<dbReference type="InterPro" id="IPR057990">
    <property type="entry name" value="TPR_SYO1"/>
</dbReference>